<keyword evidence="3" id="KW-0547">Nucleotide-binding</keyword>
<dbReference type="GO" id="GO:0015833">
    <property type="term" value="P:peptide transport"/>
    <property type="evidence" value="ECO:0007669"/>
    <property type="project" value="InterPro"/>
</dbReference>
<reference evidence="6 7" key="1">
    <citation type="submission" date="2019-01" db="EMBL/GenBank/DDBJ databases">
        <title>Genome sequencing of strain FW10M-9.</title>
        <authorList>
            <person name="Heo J."/>
            <person name="Kim S.-J."/>
            <person name="Kim J.-S."/>
            <person name="Hong S.-B."/>
            <person name="Kwon S.-W."/>
        </authorList>
    </citation>
    <scope>NUCLEOTIDE SEQUENCE [LARGE SCALE GENOMIC DNA]</scope>
    <source>
        <strain evidence="6 7">FW10M-9</strain>
    </source>
</reference>
<dbReference type="PROSITE" id="PS00211">
    <property type="entry name" value="ABC_TRANSPORTER_1"/>
    <property type="match status" value="1"/>
</dbReference>
<dbReference type="Pfam" id="PF08352">
    <property type="entry name" value="oligo_HPY"/>
    <property type="match status" value="1"/>
</dbReference>
<dbReference type="SMART" id="SM00382">
    <property type="entry name" value="AAA"/>
    <property type="match status" value="1"/>
</dbReference>
<dbReference type="PROSITE" id="PS50893">
    <property type="entry name" value="ABC_TRANSPORTER_2"/>
    <property type="match status" value="1"/>
</dbReference>
<evidence type="ECO:0000256" key="4">
    <source>
        <dbReference type="ARBA" id="ARBA00022840"/>
    </source>
</evidence>
<dbReference type="EMBL" id="CP035493">
    <property type="protein sequence ID" value="QAY70768.1"/>
    <property type="molecule type" value="Genomic_DNA"/>
</dbReference>
<evidence type="ECO:0000259" key="5">
    <source>
        <dbReference type="PROSITE" id="PS50893"/>
    </source>
</evidence>
<sequence length="289" mass="31254">MTLLEIAHLRQTYGRGRSRTVAVDDLSLSIAEGETFGLVGESGSGKTTTGRAVVGLQTPTGGTVRYRGRDLASALRGRGGAAVRREVQMVFQDPYASLDPRLRVRDVVAEGLVIAGERRSLEARVTTALEAVGLDGALGERYPHELSGGQRQRVGIARALVVEPRFLVLDEPISALDVSVQAQVVNLLSDLKRERGLTYLFVAHDLAMVRHVSDRIGVMRRGRLVEVGPAAQVWAEPLHAYTRSLLSAVPLPDPDAERGRVRVAYDGAADGGELVEASPGRWVRQPRRG</sequence>
<dbReference type="InterPro" id="IPR017871">
    <property type="entry name" value="ABC_transporter-like_CS"/>
</dbReference>
<dbReference type="InterPro" id="IPR050319">
    <property type="entry name" value="ABC_transp_ATP-bind"/>
</dbReference>
<dbReference type="Pfam" id="PF00005">
    <property type="entry name" value="ABC_tran"/>
    <property type="match status" value="1"/>
</dbReference>
<evidence type="ECO:0000256" key="2">
    <source>
        <dbReference type="ARBA" id="ARBA00022448"/>
    </source>
</evidence>
<dbReference type="GO" id="GO:0016887">
    <property type="term" value="F:ATP hydrolysis activity"/>
    <property type="evidence" value="ECO:0007669"/>
    <property type="project" value="InterPro"/>
</dbReference>
<dbReference type="Gene3D" id="3.40.50.300">
    <property type="entry name" value="P-loop containing nucleotide triphosphate hydrolases"/>
    <property type="match status" value="1"/>
</dbReference>
<keyword evidence="2" id="KW-0813">Transport</keyword>
<gene>
    <name evidence="6" type="ORF">ET471_12680</name>
</gene>
<proteinExistence type="inferred from homology"/>
<dbReference type="RefSeq" id="WP_129188837.1">
    <property type="nucleotide sequence ID" value="NZ_CP035493.1"/>
</dbReference>
<keyword evidence="7" id="KW-1185">Reference proteome</keyword>
<dbReference type="KEGG" id="xya:ET471_12680"/>
<dbReference type="Proteomes" id="UP000292118">
    <property type="component" value="Chromosome"/>
</dbReference>
<dbReference type="AlphaFoldDB" id="A0A4P6FJJ3"/>
<dbReference type="PANTHER" id="PTHR43776">
    <property type="entry name" value="TRANSPORT ATP-BINDING PROTEIN"/>
    <property type="match status" value="1"/>
</dbReference>
<dbReference type="InterPro" id="IPR027417">
    <property type="entry name" value="P-loop_NTPase"/>
</dbReference>
<comment type="similarity">
    <text evidence="1">Belongs to the ABC transporter superfamily.</text>
</comment>
<dbReference type="GO" id="GO:0055085">
    <property type="term" value="P:transmembrane transport"/>
    <property type="evidence" value="ECO:0007669"/>
    <property type="project" value="UniProtKB-ARBA"/>
</dbReference>
<evidence type="ECO:0000256" key="1">
    <source>
        <dbReference type="ARBA" id="ARBA00005417"/>
    </source>
</evidence>
<dbReference type="InterPro" id="IPR003593">
    <property type="entry name" value="AAA+_ATPase"/>
</dbReference>
<dbReference type="PANTHER" id="PTHR43776:SF7">
    <property type="entry name" value="D,D-DIPEPTIDE TRANSPORT ATP-BINDING PROTEIN DDPF-RELATED"/>
    <property type="match status" value="1"/>
</dbReference>
<evidence type="ECO:0000313" key="6">
    <source>
        <dbReference type="EMBL" id="QAY70768.1"/>
    </source>
</evidence>
<evidence type="ECO:0000256" key="3">
    <source>
        <dbReference type="ARBA" id="ARBA00022741"/>
    </source>
</evidence>
<dbReference type="SUPFAM" id="SSF52540">
    <property type="entry name" value="P-loop containing nucleoside triphosphate hydrolases"/>
    <property type="match status" value="1"/>
</dbReference>
<dbReference type="GO" id="GO:0005524">
    <property type="term" value="F:ATP binding"/>
    <property type="evidence" value="ECO:0007669"/>
    <property type="project" value="UniProtKB-KW"/>
</dbReference>
<name>A0A4P6FJJ3_9MICO</name>
<feature type="domain" description="ABC transporter" evidence="5">
    <location>
        <begin position="4"/>
        <end position="246"/>
    </location>
</feature>
<organism evidence="6 7">
    <name type="scientific">Xylanimonas protaetiae</name>
    <dbReference type="NCBI Taxonomy" id="2509457"/>
    <lineage>
        <taxon>Bacteria</taxon>
        <taxon>Bacillati</taxon>
        <taxon>Actinomycetota</taxon>
        <taxon>Actinomycetes</taxon>
        <taxon>Micrococcales</taxon>
        <taxon>Promicromonosporaceae</taxon>
        <taxon>Xylanimonas</taxon>
    </lineage>
</organism>
<dbReference type="InterPro" id="IPR003439">
    <property type="entry name" value="ABC_transporter-like_ATP-bd"/>
</dbReference>
<dbReference type="CDD" id="cd03257">
    <property type="entry name" value="ABC_NikE_OppD_transporters"/>
    <property type="match status" value="1"/>
</dbReference>
<evidence type="ECO:0000313" key="7">
    <source>
        <dbReference type="Proteomes" id="UP000292118"/>
    </source>
</evidence>
<keyword evidence="4 6" id="KW-0067">ATP-binding</keyword>
<dbReference type="InterPro" id="IPR013563">
    <property type="entry name" value="Oligopep_ABC_C"/>
</dbReference>
<protein>
    <submittedName>
        <fullName evidence="6">ABC transporter ATP-binding protein</fullName>
    </submittedName>
</protein>
<accession>A0A4P6FJJ3</accession>
<dbReference type="OrthoDB" id="8481147at2"/>